<sequence length="141" mass="16092">MIMKDPNCAYCMKGDLVAKFGYPICEMETGFLYLFKEQSKKGRVILAYKDHVSELVDIEDEERNAFFADVARVSKAVHKVFNPDKVNYGAYGDTGCHLHMHIVPKYNGMDEWGSTFTMNPDKIYLSDKEYEEMAAAIRAAL</sequence>
<proteinExistence type="predicted"/>
<evidence type="ECO:0000259" key="2">
    <source>
        <dbReference type="PROSITE" id="PS51084"/>
    </source>
</evidence>
<organism evidence="3 4">
    <name type="scientific">[Clostridium] celerecrescens 18A</name>
    <dbReference type="NCBI Taxonomy" id="1286362"/>
    <lineage>
        <taxon>Bacteria</taxon>
        <taxon>Bacillati</taxon>
        <taxon>Bacillota</taxon>
        <taxon>Clostridia</taxon>
        <taxon>Lachnospirales</taxon>
        <taxon>Lachnospiraceae</taxon>
        <taxon>Lacrimispora</taxon>
    </lineage>
</organism>
<feature type="domain" description="HIT" evidence="2">
    <location>
        <begin position="9"/>
        <end position="112"/>
    </location>
</feature>
<dbReference type="Gene3D" id="3.30.428.10">
    <property type="entry name" value="HIT-like"/>
    <property type="match status" value="1"/>
</dbReference>
<accession>A0A2M8Z9R3</accession>
<feature type="short sequence motif" description="Histidine triad motif" evidence="1">
    <location>
        <begin position="97"/>
        <end position="101"/>
    </location>
</feature>
<comment type="caution">
    <text evidence="3">The sequence shown here is derived from an EMBL/GenBank/DDBJ whole genome shotgun (WGS) entry which is preliminary data.</text>
</comment>
<dbReference type="SUPFAM" id="SSF54197">
    <property type="entry name" value="HIT-like"/>
    <property type="match status" value="1"/>
</dbReference>
<dbReference type="InterPro" id="IPR001310">
    <property type="entry name" value="Histidine_triad_HIT"/>
</dbReference>
<dbReference type="GO" id="GO:0016787">
    <property type="term" value="F:hydrolase activity"/>
    <property type="evidence" value="ECO:0007669"/>
    <property type="project" value="UniProtKB-KW"/>
</dbReference>
<dbReference type="PANTHER" id="PTHR46648:SF1">
    <property type="entry name" value="ADENOSINE 5'-MONOPHOSPHORAMIDASE HNT1"/>
    <property type="match status" value="1"/>
</dbReference>
<dbReference type="InterPro" id="IPR036265">
    <property type="entry name" value="HIT-like_sf"/>
</dbReference>
<evidence type="ECO:0000313" key="3">
    <source>
        <dbReference type="EMBL" id="PJJ30174.1"/>
    </source>
</evidence>
<protein>
    <submittedName>
        <fullName evidence="3">Diadenosine tetraphosphate (Ap4A) HIT family hydrolase</fullName>
    </submittedName>
</protein>
<dbReference type="Pfam" id="PF01230">
    <property type="entry name" value="HIT"/>
    <property type="match status" value="1"/>
</dbReference>
<dbReference type="Proteomes" id="UP000231092">
    <property type="component" value="Unassembled WGS sequence"/>
</dbReference>
<dbReference type="GO" id="GO:0009117">
    <property type="term" value="P:nucleotide metabolic process"/>
    <property type="evidence" value="ECO:0007669"/>
    <property type="project" value="TreeGrafter"/>
</dbReference>
<dbReference type="InterPro" id="IPR011146">
    <property type="entry name" value="HIT-like"/>
</dbReference>
<name>A0A2M8Z9R3_9FIRM</name>
<dbReference type="PANTHER" id="PTHR46648">
    <property type="entry name" value="HIT FAMILY PROTEIN 1"/>
    <property type="match status" value="1"/>
</dbReference>
<dbReference type="AlphaFoldDB" id="A0A2M8Z9R3"/>
<evidence type="ECO:0000256" key="1">
    <source>
        <dbReference type="PROSITE-ProRule" id="PRU00464"/>
    </source>
</evidence>
<dbReference type="EMBL" id="PGET01000001">
    <property type="protein sequence ID" value="PJJ30174.1"/>
    <property type="molecule type" value="Genomic_DNA"/>
</dbReference>
<evidence type="ECO:0000313" key="4">
    <source>
        <dbReference type="Proteomes" id="UP000231092"/>
    </source>
</evidence>
<keyword evidence="3" id="KW-0378">Hydrolase</keyword>
<reference evidence="3 4" key="1">
    <citation type="submission" date="2017-11" db="EMBL/GenBank/DDBJ databases">
        <title>Understudied soil microbes with underappreciated capabilities: Untangling the Clostridium saccharolyticum group.</title>
        <authorList>
            <person name="Leschine S."/>
        </authorList>
    </citation>
    <scope>NUCLEOTIDE SEQUENCE [LARGE SCALE GENOMIC DNA]</scope>
    <source>
        <strain evidence="3 4">18A</strain>
    </source>
</reference>
<gene>
    <name evidence="3" type="ORF">H171_3761</name>
</gene>
<dbReference type="PROSITE" id="PS51084">
    <property type="entry name" value="HIT_2"/>
    <property type="match status" value="1"/>
</dbReference>